<evidence type="ECO:0000256" key="4">
    <source>
        <dbReference type="ARBA" id="ARBA00022679"/>
    </source>
</evidence>
<proteinExistence type="inferred from homology"/>
<dbReference type="GO" id="GO:0004645">
    <property type="term" value="F:1,4-alpha-oligoglucan phosphorylase activity"/>
    <property type="evidence" value="ECO:0007669"/>
    <property type="project" value="InterPro"/>
</dbReference>
<dbReference type="InterPro" id="IPR017459">
    <property type="entry name" value="Glycosyl_Trfase_fam3_N_dom"/>
</dbReference>
<dbReference type="InterPro" id="IPR035902">
    <property type="entry name" value="Nuc_phospho_transferase"/>
</dbReference>
<dbReference type="OrthoDB" id="9763887at2"/>
<organism evidence="6 7">
    <name type="scientific">Thermoflexus hugenholtzii JAD2</name>
    <dbReference type="NCBI Taxonomy" id="877466"/>
    <lineage>
        <taxon>Bacteria</taxon>
        <taxon>Bacillati</taxon>
        <taxon>Chloroflexota</taxon>
        <taxon>Thermoflexia</taxon>
        <taxon>Thermoflexales</taxon>
        <taxon>Thermoflexaceae</taxon>
        <taxon>Thermoflexus</taxon>
    </lineage>
</organism>
<dbReference type="PANTHER" id="PTHR10515:SF0">
    <property type="entry name" value="THYMIDINE PHOSPHORYLASE"/>
    <property type="match status" value="1"/>
</dbReference>
<dbReference type="InterPro" id="IPR013102">
    <property type="entry name" value="PYNP_C"/>
</dbReference>
<dbReference type="InterPro" id="IPR017872">
    <property type="entry name" value="Pyrmidine_PPase_CS"/>
</dbReference>
<dbReference type="Gene3D" id="3.90.1170.30">
    <property type="entry name" value="Pyrimidine nucleoside phosphorylase-like, C-terminal domain"/>
    <property type="match status" value="1"/>
</dbReference>
<evidence type="ECO:0000256" key="3">
    <source>
        <dbReference type="ARBA" id="ARBA00022676"/>
    </source>
</evidence>
<dbReference type="NCBIfam" id="TIGR02644">
    <property type="entry name" value="Y_phosphoryl"/>
    <property type="match status" value="1"/>
</dbReference>
<dbReference type="InParanoid" id="A0A212QQK3"/>
<dbReference type="NCBIfam" id="NF004490">
    <property type="entry name" value="PRK05820.1"/>
    <property type="match status" value="1"/>
</dbReference>
<name>A0A212QQK3_9CHLR</name>
<reference evidence="7" key="1">
    <citation type="submission" date="2017-06" db="EMBL/GenBank/DDBJ databases">
        <authorList>
            <person name="Varghese N."/>
            <person name="Submissions S."/>
        </authorList>
    </citation>
    <scope>NUCLEOTIDE SEQUENCE [LARGE SCALE GENOMIC DNA]</scope>
    <source>
        <strain evidence="7">JAD2</strain>
    </source>
</reference>
<keyword evidence="4" id="KW-0808">Transferase</keyword>
<keyword evidence="3" id="KW-0328">Glycosyltransferase</keyword>
<dbReference type="InterPro" id="IPR036320">
    <property type="entry name" value="Glycosyl_Trfase_fam3_N_dom_sf"/>
</dbReference>
<dbReference type="InterPro" id="IPR018090">
    <property type="entry name" value="Pyrmidine_PPas_bac/euk"/>
</dbReference>
<dbReference type="GO" id="GO:0009032">
    <property type="term" value="F:thymidine phosphorylase activity"/>
    <property type="evidence" value="ECO:0007669"/>
    <property type="project" value="TreeGrafter"/>
</dbReference>
<dbReference type="Proteomes" id="UP000197025">
    <property type="component" value="Unassembled WGS sequence"/>
</dbReference>
<dbReference type="InterPro" id="IPR000312">
    <property type="entry name" value="Glycosyl_Trfase_fam3"/>
</dbReference>
<dbReference type="NCBIfam" id="NF004747">
    <property type="entry name" value="PRK06078.1"/>
    <property type="match status" value="1"/>
</dbReference>
<dbReference type="FunCoup" id="A0A212QQK3">
    <property type="interactions" value="69"/>
</dbReference>
<dbReference type="AlphaFoldDB" id="A0A212QQK3"/>
<dbReference type="InterPro" id="IPR036566">
    <property type="entry name" value="PYNP-like_C_sf"/>
</dbReference>
<comment type="similarity">
    <text evidence="1">Belongs to the thymidine/pyrimidine-nucleoside phosphorylase family.</text>
</comment>
<dbReference type="FunFam" id="3.40.1030.10:FF:000003">
    <property type="entry name" value="Pyrimidine-nucleoside phosphorylase"/>
    <property type="match status" value="1"/>
</dbReference>
<sequence>MRAVEIIEKKRDGDELSPEEIRFFVEGFTRGEIPDYQAAAFLMAVYFRGMTPRETADLTLAMAYSGRVLDLHDIAPVVVDKHSTGGVGDKVSLVVVPLVAAAGLPVGKMSGRGLSFTGGTIDKLESIRGFRVELTVEEFREQLRRVGAVLCGQSADLAPADGKFYALRDVTGTVPSIPLIAASIMSKKIAAGADAIVLDVKVGNGAFMKTLEDARALAQRMVDIGSALGRRVVAVISDMNQPLGEAVGNALEVKEAIATLRSDGPRDFREHCLTIAAYMLYLGGRAGSVAEGRRLAEETLSSGAAWEKFRALVAAQGGEVEQIEEPERLPRARLIREIPAPADGYIVEMRAYEVGMAAVALGAGRTKKGEPIDPAVGILVHRKVGDPVRRGEPLFTVHANAEERLAEAQAWLSRAVRIQEAPVPPLPHVYETIPAGIG</sequence>
<dbReference type="Pfam" id="PF02885">
    <property type="entry name" value="Glycos_trans_3N"/>
    <property type="match status" value="1"/>
</dbReference>
<evidence type="ECO:0000259" key="5">
    <source>
        <dbReference type="SMART" id="SM00941"/>
    </source>
</evidence>
<gene>
    <name evidence="6" type="ORF">SAMN02746019_00003690</name>
</gene>
<dbReference type="SMART" id="SM00941">
    <property type="entry name" value="PYNP_C"/>
    <property type="match status" value="1"/>
</dbReference>
<dbReference type="Gene3D" id="3.40.1030.10">
    <property type="entry name" value="Nucleoside phosphorylase/phosphoribosyltransferase catalytic domain"/>
    <property type="match status" value="1"/>
</dbReference>
<comment type="subunit">
    <text evidence="2">Homodimer.</text>
</comment>
<feature type="domain" description="Pyrimidine nucleoside phosphorylase C-terminal" evidence="5">
    <location>
        <begin position="345"/>
        <end position="419"/>
    </location>
</feature>
<dbReference type="Gene3D" id="1.20.970.10">
    <property type="entry name" value="Transferase, Pyrimidine Nucleoside Phosphorylase, Chain C"/>
    <property type="match status" value="1"/>
</dbReference>
<dbReference type="GO" id="GO:0006213">
    <property type="term" value="P:pyrimidine nucleoside metabolic process"/>
    <property type="evidence" value="ECO:0007669"/>
    <property type="project" value="InterPro"/>
</dbReference>
<dbReference type="InterPro" id="IPR000053">
    <property type="entry name" value="Thymidine/pyrmidine_PPase"/>
</dbReference>
<dbReference type="SUPFAM" id="SSF47648">
    <property type="entry name" value="Nucleoside phosphorylase/phosphoribosyltransferase N-terminal domain"/>
    <property type="match status" value="1"/>
</dbReference>
<evidence type="ECO:0000256" key="2">
    <source>
        <dbReference type="ARBA" id="ARBA00011738"/>
    </source>
</evidence>
<dbReference type="Pfam" id="PF07831">
    <property type="entry name" value="PYNP_C"/>
    <property type="match status" value="1"/>
</dbReference>
<protein>
    <submittedName>
        <fullName evidence="6">Pyrimidine-nucleoside phosphorylase</fullName>
    </submittedName>
</protein>
<evidence type="ECO:0000313" key="6">
    <source>
        <dbReference type="EMBL" id="SNB61711.1"/>
    </source>
</evidence>
<dbReference type="EMBL" id="FYEK01000018">
    <property type="protein sequence ID" value="SNB61711.1"/>
    <property type="molecule type" value="Genomic_DNA"/>
</dbReference>
<dbReference type="RefSeq" id="WP_088570563.1">
    <property type="nucleotide sequence ID" value="NZ_FYEK01000018.1"/>
</dbReference>
<dbReference type="SUPFAM" id="SSF52418">
    <property type="entry name" value="Nucleoside phosphorylase/phosphoribosyltransferase catalytic domain"/>
    <property type="match status" value="1"/>
</dbReference>
<dbReference type="PANTHER" id="PTHR10515">
    <property type="entry name" value="THYMIDINE PHOSPHORYLASE"/>
    <property type="match status" value="1"/>
</dbReference>
<accession>A0A212QQK3</accession>
<keyword evidence="7" id="KW-1185">Reference proteome</keyword>
<dbReference type="PROSITE" id="PS00647">
    <property type="entry name" value="THYMID_PHOSPHORYLASE"/>
    <property type="match status" value="1"/>
</dbReference>
<dbReference type="PIRSF" id="PIRSF000478">
    <property type="entry name" value="TP_PyNP"/>
    <property type="match status" value="1"/>
</dbReference>
<evidence type="ECO:0000256" key="1">
    <source>
        <dbReference type="ARBA" id="ARBA00006915"/>
    </source>
</evidence>
<dbReference type="GO" id="GO:0006206">
    <property type="term" value="P:pyrimidine nucleobase metabolic process"/>
    <property type="evidence" value="ECO:0007669"/>
    <property type="project" value="InterPro"/>
</dbReference>
<dbReference type="SUPFAM" id="SSF54680">
    <property type="entry name" value="Pyrimidine nucleoside phosphorylase C-terminal domain"/>
    <property type="match status" value="1"/>
</dbReference>
<dbReference type="Pfam" id="PF00591">
    <property type="entry name" value="Glycos_transf_3"/>
    <property type="match status" value="1"/>
</dbReference>
<evidence type="ECO:0000313" key="7">
    <source>
        <dbReference type="Proteomes" id="UP000197025"/>
    </source>
</evidence>
<dbReference type="GO" id="GO:0005829">
    <property type="term" value="C:cytosol"/>
    <property type="evidence" value="ECO:0007669"/>
    <property type="project" value="TreeGrafter"/>
</dbReference>